<keyword evidence="3" id="KW-1185">Reference proteome</keyword>
<reference evidence="2 3" key="1">
    <citation type="journal article" date="2013" name="Curr. Biol.">
        <title>The Genome of the Foraminiferan Reticulomyxa filosa.</title>
        <authorList>
            <person name="Glockner G."/>
            <person name="Hulsmann N."/>
            <person name="Schleicher M."/>
            <person name="Noegel A.A."/>
            <person name="Eichinger L."/>
            <person name="Gallinger C."/>
            <person name="Pawlowski J."/>
            <person name="Sierra R."/>
            <person name="Euteneuer U."/>
            <person name="Pillet L."/>
            <person name="Moustafa A."/>
            <person name="Platzer M."/>
            <person name="Groth M."/>
            <person name="Szafranski K."/>
            <person name="Schliwa M."/>
        </authorList>
    </citation>
    <scope>NUCLEOTIDE SEQUENCE [LARGE SCALE GENOMIC DNA]</scope>
</reference>
<dbReference type="Proteomes" id="UP000023152">
    <property type="component" value="Unassembled WGS sequence"/>
</dbReference>
<feature type="compositionally biased region" description="Pro residues" evidence="1">
    <location>
        <begin position="80"/>
        <end position="90"/>
    </location>
</feature>
<sequence>QTQKKARLQKKDKFDKRFHTLDKEGLKIIDHLLQDGTYYFLVQGNLWNDIKLECHDHEHLPHKSNFTTTMTTMTTTTTPSPSPSPPPPPSLSMRTTTTTTMASNPTEISVWCKHQHIQKSRLHDHYCRYLQEHSLDYVPSFFFFFFFYLFI</sequence>
<feature type="non-terminal residue" evidence="2">
    <location>
        <position position="1"/>
    </location>
</feature>
<protein>
    <submittedName>
        <fullName evidence="2">Merozoite surface protein 2</fullName>
    </submittedName>
</protein>
<evidence type="ECO:0000313" key="3">
    <source>
        <dbReference type="Proteomes" id="UP000023152"/>
    </source>
</evidence>
<feature type="region of interest" description="Disordered" evidence="1">
    <location>
        <begin position="72"/>
        <end position="99"/>
    </location>
</feature>
<gene>
    <name evidence="2" type="ORF">RFI_18677</name>
</gene>
<name>A0A023GQK3_RETFI</name>
<organism evidence="2 3">
    <name type="scientific">Reticulomyxa filosa</name>
    <dbReference type="NCBI Taxonomy" id="46433"/>
    <lineage>
        <taxon>Eukaryota</taxon>
        <taxon>Sar</taxon>
        <taxon>Rhizaria</taxon>
        <taxon>Retaria</taxon>
        <taxon>Foraminifera</taxon>
        <taxon>Monothalamids</taxon>
        <taxon>Reticulomyxidae</taxon>
        <taxon>Reticulomyxa</taxon>
    </lineage>
</organism>
<accession>A0A023GQK3</accession>
<evidence type="ECO:0000313" key="2">
    <source>
        <dbReference type="EMBL" id="ETO18587.1"/>
    </source>
</evidence>
<proteinExistence type="predicted"/>
<comment type="caution">
    <text evidence="2">The sequence shown here is derived from an EMBL/GenBank/DDBJ whole genome shotgun (WGS) entry which is preliminary data.</text>
</comment>
<dbReference type="EMBL" id="ASPP01014703">
    <property type="protein sequence ID" value="ETO18587.1"/>
    <property type="molecule type" value="Genomic_DNA"/>
</dbReference>
<keyword evidence="2" id="KW-0477">Merozoite</keyword>
<evidence type="ECO:0000256" key="1">
    <source>
        <dbReference type="SAM" id="MobiDB-lite"/>
    </source>
</evidence>
<dbReference type="AlphaFoldDB" id="A0A023GQK3"/>